<gene>
    <name evidence="9" type="primary">SGS1_1</name>
    <name evidence="9" type="ORF">BG015_005070</name>
</gene>
<evidence type="ECO:0000313" key="9">
    <source>
        <dbReference type="EMBL" id="KAF9124522.1"/>
    </source>
</evidence>
<dbReference type="Pfam" id="PF00271">
    <property type="entry name" value="Helicase_C"/>
    <property type="match status" value="1"/>
</dbReference>
<evidence type="ECO:0000256" key="7">
    <source>
        <dbReference type="SAM" id="MobiDB-lite"/>
    </source>
</evidence>
<sequence length="254" mass="29046">RNDVQDVRDYLRSLRGTVANDQRDIIKSFHSLYTDEYKSTTLKHFREGRIKILLSTEAAGMGCDIDDVVRVIQFKEPSTISCLVQRFGRAARDVTMQGHAILLTSHRNKAKGRIDKANCGNTNMTTTSTPTGDPDIKKFIETTTCRRQILNNNHTPPTPRIAAPTPAHLALARRLILSWRSVVYRRYYMNRDLQMMEAALMDDNTVAKLAKKCKHVTGRESLRSIIKWRLHNKHDSLLAKLLIKLNEDQRMSSS</sequence>
<dbReference type="InterPro" id="IPR001650">
    <property type="entry name" value="Helicase_C-like"/>
</dbReference>
<dbReference type="Gene3D" id="3.40.50.300">
    <property type="entry name" value="P-loop containing nucleotide triphosphate hydrolases"/>
    <property type="match status" value="1"/>
</dbReference>
<accession>A0A9P5R7M7</accession>
<keyword evidence="9" id="KW-0347">Helicase</keyword>
<reference evidence="9" key="1">
    <citation type="journal article" date="2020" name="Fungal Divers.">
        <title>Resolving the Mortierellaceae phylogeny through synthesis of multi-gene phylogenetics and phylogenomics.</title>
        <authorList>
            <person name="Vandepol N."/>
            <person name="Liber J."/>
            <person name="Desiro A."/>
            <person name="Na H."/>
            <person name="Kennedy M."/>
            <person name="Barry K."/>
            <person name="Grigoriev I.V."/>
            <person name="Miller A.N."/>
            <person name="O'Donnell K."/>
            <person name="Stajich J.E."/>
            <person name="Bonito G."/>
        </authorList>
    </citation>
    <scope>NUCLEOTIDE SEQUENCE</scope>
    <source>
        <strain evidence="9">NRRL 6426</strain>
    </source>
</reference>
<keyword evidence="9" id="KW-0067">ATP-binding</keyword>
<dbReference type="PANTHER" id="PTHR13710">
    <property type="entry name" value="DNA HELICASE RECQ FAMILY MEMBER"/>
    <property type="match status" value="1"/>
</dbReference>
<keyword evidence="3" id="KW-0413">Isomerase</keyword>
<dbReference type="GO" id="GO:0005694">
    <property type="term" value="C:chromosome"/>
    <property type="evidence" value="ECO:0007669"/>
    <property type="project" value="TreeGrafter"/>
</dbReference>
<dbReference type="GO" id="GO:0009378">
    <property type="term" value="F:four-way junction helicase activity"/>
    <property type="evidence" value="ECO:0007669"/>
    <property type="project" value="TreeGrafter"/>
</dbReference>
<dbReference type="GO" id="GO:0005737">
    <property type="term" value="C:cytoplasm"/>
    <property type="evidence" value="ECO:0007669"/>
    <property type="project" value="TreeGrafter"/>
</dbReference>
<feature type="region of interest" description="Disordered" evidence="7">
    <location>
        <begin position="113"/>
        <end position="133"/>
    </location>
</feature>
<dbReference type="InterPro" id="IPR027417">
    <property type="entry name" value="P-loop_NTPase"/>
</dbReference>
<dbReference type="EC" id="5.6.2.4" evidence="6"/>
<comment type="catalytic activity">
    <reaction evidence="5">
        <text>Couples ATP hydrolysis with the unwinding of duplex DNA by translocating in the 3'-5' direction.</text>
        <dbReference type="EC" id="5.6.2.4"/>
    </reaction>
</comment>
<keyword evidence="9" id="KW-0547">Nucleotide-binding</keyword>
<feature type="non-terminal residue" evidence="9">
    <location>
        <position position="254"/>
    </location>
</feature>
<evidence type="ECO:0000256" key="5">
    <source>
        <dbReference type="ARBA" id="ARBA00034617"/>
    </source>
</evidence>
<dbReference type="GO" id="GO:0003677">
    <property type="term" value="F:DNA binding"/>
    <property type="evidence" value="ECO:0007669"/>
    <property type="project" value="UniProtKB-KW"/>
</dbReference>
<protein>
    <recommendedName>
        <fullName evidence="6">DNA 3'-5' helicase</fullName>
        <ecNumber evidence="6">5.6.2.4</ecNumber>
    </recommendedName>
</protein>
<feature type="compositionally biased region" description="Low complexity" evidence="7">
    <location>
        <begin position="120"/>
        <end position="133"/>
    </location>
</feature>
<evidence type="ECO:0000256" key="4">
    <source>
        <dbReference type="ARBA" id="ARBA00023242"/>
    </source>
</evidence>
<keyword evidence="9" id="KW-0378">Hydrolase</keyword>
<keyword evidence="4" id="KW-0539">Nucleus</keyword>
<keyword evidence="2" id="KW-0238">DNA-binding</keyword>
<feature type="domain" description="Helicase C-terminal" evidence="8">
    <location>
        <begin position="1"/>
        <end position="137"/>
    </location>
</feature>
<evidence type="ECO:0000259" key="8">
    <source>
        <dbReference type="PROSITE" id="PS51194"/>
    </source>
</evidence>
<dbReference type="SUPFAM" id="SSF52540">
    <property type="entry name" value="P-loop containing nucleoside triphosphate hydrolases"/>
    <property type="match status" value="1"/>
</dbReference>
<dbReference type="GO" id="GO:0000724">
    <property type="term" value="P:double-strand break repair via homologous recombination"/>
    <property type="evidence" value="ECO:0007669"/>
    <property type="project" value="TreeGrafter"/>
</dbReference>
<dbReference type="SMART" id="SM00490">
    <property type="entry name" value="HELICc"/>
    <property type="match status" value="1"/>
</dbReference>
<evidence type="ECO:0000256" key="6">
    <source>
        <dbReference type="ARBA" id="ARBA00034808"/>
    </source>
</evidence>
<organism evidence="9 10">
    <name type="scientific">Linnemannia schmuckeri</name>
    <dbReference type="NCBI Taxonomy" id="64567"/>
    <lineage>
        <taxon>Eukaryota</taxon>
        <taxon>Fungi</taxon>
        <taxon>Fungi incertae sedis</taxon>
        <taxon>Mucoromycota</taxon>
        <taxon>Mortierellomycotina</taxon>
        <taxon>Mortierellomycetes</taxon>
        <taxon>Mortierellales</taxon>
        <taxon>Mortierellaceae</taxon>
        <taxon>Linnemannia</taxon>
    </lineage>
</organism>
<dbReference type="AlphaFoldDB" id="A0A9P5R7M7"/>
<comment type="similarity">
    <text evidence="1">Belongs to the helicase family. RecQ subfamily.</text>
</comment>
<evidence type="ECO:0000256" key="2">
    <source>
        <dbReference type="ARBA" id="ARBA00023125"/>
    </source>
</evidence>
<dbReference type="OrthoDB" id="10261556at2759"/>
<evidence type="ECO:0000256" key="1">
    <source>
        <dbReference type="ARBA" id="ARBA00005446"/>
    </source>
</evidence>
<keyword evidence="10" id="KW-1185">Reference proteome</keyword>
<dbReference type="Proteomes" id="UP000748756">
    <property type="component" value="Unassembled WGS sequence"/>
</dbReference>
<proteinExistence type="inferred from homology"/>
<dbReference type="GO" id="GO:0005634">
    <property type="term" value="C:nucleus"/>
    <property type="evidence" value="ECO:0007669"/>
    <property type="project" value="TreeGrafter"/>
</dbReference>
<evidence type="ECO:0000256" key="3">
    <source>
        <dbReference type="ARBA" id="ARBA00023235"/>
    </source>
</evidence>
<comment type="caution">
    <text evidence="9">The sequence shown here is derived from an EMBL/GenBank/DDBJ whole genome shotgun (WGS) entry which is preliminary data.</text>
</comment>
<dbReference type="EMBL" id="JAAAUQ010002355">
    <property type="protein sequence ID" value="KAF9124522.1"/>
    <property type="molecule type" value="Genomic_DNA"/>
</dbReference>
<name>A0A9P5R7M7_9FUNG</name>
<dbReference type="PROSITE" id="PS51194">
    <property type="entry name" value="HELICASE_CTER"/>
    <property type="match status" value="1"/>
</dbReference>
<dbReference type="PANTHER" id="PTHR13710:SF153">
    <property type="entry name" value="RECQ-LIKE DNA HELICASE BLM"/>
    <property type="match status" value="1"/>
</dbReference>
<dbReference type="GO" id="GO:0043138">
    <property type="term" value="F:3'-5' DNA helicase activity"/>
    <property type="evidence" value="ECO:0007669"/>
    <property type="project" value="UniProtKB-EC"/>
</dbReference>
<evidence type="ECO:0000313" key="10">
    <source>
        <dbReference type="Proteomes" id="UP000748756"/>
    </source>
</evidence>